<feature type="region of interest" description="Disordered" evidence="1">
    <location>
        <begin position="992"/>
        <end position="1050"/>
    </location>
</feature>
<feature type="region of interest" description="Disordered" evidence="1">
    <location>
        <begin position="831"/>
        <end position="859"/>
    </location>
</feature>
<proteinExistence type="predicted"/>
<keyword evidence="3" id="KW-1185">Reference proteome</keyword>
<dbReference type="GO" id="GO:0033557">
    <property type="term" value="C:Slx1-Slx4 complex"/>
    <property type="evidence" value="ECO:0007669"/>
    <property type="project" value="TreeGrafter"/>
</dbReference>
<feature type="region of interest" description="Disordered" evidence="1">
    <location>
        <begin position="742"/>
        <end position="768"/>
    </location>
</feature>
<reference evidence="4" key="1">
    <citation type="submission" date="2025-08" db="UniProtKB">
        <authorList>
            <consortium name="RefSeq"/>
        </authorList>
    </citation>
    <scope>IDENTIFICATION</scope>
    <source>
        <tissue evidence="4">Whole organism</tissue>
    </source>
</reference>
<dbReference type="Proteomes" id="UP000504606">
    <property type="component" value="Unplaced"/>
</dbReference>
<dbReference type="Gene3D" id="3.30.710.10">
    <property type="entry name" value="Potassium Channel Kv1.1, Chain A"/>
    <property type="match status" value="1"/>
</dbReference>
<feature type="compositionally biased region" description="Polar residues" evidence="1">
    <location>
        <begin position="752"/>
        <end position="768"/>
    </location>
</feature>
<name>A0A6J1S6V5_FRAOC</name>
<feature type="region of interest" description="Disordered" evidence="1">
    <location>
        <begin position="113"/>
        <end position="146"/>
    </location>
</feature>
<sequence length="1120" mass="124240">MDKQPKRRVLSLSLSQPSRQQKKLKLKRHVSASSDKEIEENQPCSKTNCNIRDPTNPPIFKSQNQPTRNETFTQSSSSEEKDLPKATFQSKLPAQADPEFQDCSDSKEVITNTSRIDCPTDEQVDKSGLTEDESNITRLGEDNPEKNTLSQSIQLNIQDIKNGEENGNIRELEPGSNTNISSTDVNISVAHETDVEVLQCPLCHKIFEKLLSKTSHLKSCASKHKLPTHRLIEILELQKRQAAERRVLGLPDVQPLPAVIKKTVSVKKENRQVPKMDSNLQLAMALSLSMQDQKLSVEHNAREISLDRFGFTSKSVLEAAQTRPNLPSTRGKANTAAKSKPVLLTRTAEERQQIITEKVAMVLLEETEVNKRESLNAVNLKSTFLQEVYDEENILWSKAFTSPSKNDRASYYVQSLRGFISPSKVEIGSKVMHLSQVVGRMNTPSKSMKQKEDVDIVSTSPTEEDSSSDQSSPLQNELKNPAHIEMKLRAKLFNDWAGMVNNTSMSDLMIYPQEGREIPTHKLILNVRCPRILRDISKQCNSLTGNQVEVIMWSKTPHAAALAFLEYVYCGSVKSIRVLSGDLTSITWLAAHYKISDLLQYLCAVKEETASLTASQIVLNVVRNMDQTSTSFDFESRGHESEEPQQNDIDSNSISHIDEGRSSCIKRLSKTLTNLSTPPVKASSKSETDSIYSEITAHESEVRSLCSSPDIFGDEEVAELPEESPTKEPNVVCPDAVKTKGISPDLHDLKTDSSVTGRPPSATSISSEKTVVCENASSHFLCSSTANADDDISDKDSFAASPAFSVASAETEIVDFNQSCLKKISRLSNESKRKLSNSSQDGDKSASKRKCAHVSDRDSENKDAHVDFFDLTQDSDSSLSPAVVENNESADLSDKVCISSDSELQYQEKIISRPVEDSRIMDPDPDPHPQDANHRVGSGDECNNERPDLIKHVEDTYVSPVWDGFEDLQYDDPFLVSPQPLDVNEQHKIATASARSPHIHNLSDSSPGNISPQVISESEKGKDVEEESPSDSETLLRNPTRTLNPPTSSGFDALLDDSFNINETLLQQAECGKFTQRDTKGTPVNRILSSLKDNVTPLANYSAMKTPELKEKGKKRHSKD</sequence>
<feature type="compositionally biased region" description="Polar residues" evidence="1">
    <location>
        <begin position="1031"/>
        <end position="1050"/>
    </location>
</feature>
<dbReference type="CTD" id="38809"/>
<evidence type="ECO:0000256" key="1">
    <source>
        <dbReference type="SAM" id="MobiDB-lite"/>
    </source>
</evidence>
<feature type="region of interest" description="Disordered" evidence="1">
    <location>
        <begin position="441"/>
        <end position="477"/>
    </location>
</feature>
<feature type="compositionally biased region" description="Low complexity" evidence="1">
    <location>
        <begin position="10"/>
        <end position="19"/>
    </location>
</feature>
<dbReference type="PANTHER" id="PTHR21541">
    <property type="entry name" value="BTB POZ DOMAIN CONTAINING 12"/>
    <property type="match status" value="1"/>
</dbReference>
<evidence type="ECO:0000313" key="3">
    <source>
        <dbReference type="Proteomes" id="UP000504606"/>
    </source>
</evidence>
<feature type="region of interest" description="Disordered" evidence="1">
    <location>
        <begin position="912"/>
        <end position="946"/>
    </location>
</feature>
<dbReference type="GO" id="GO:0000712">
    <property type="term" value="P:resolution of meiotic recombination intermediates"/>
    <property type="evidence" value="ECO:0007669"/>
    <property type="project" value="TreeGrafter"/>
</dbReference>
<feature type="region of interest" description="Disordered" evidence="1">
    <location>
        <begin position="1"/>
        <end position="84"/>
    </location>
</feature>
<dbReference type="GeneID" id="113204143"/>
<dbReference type="SUPFAM" id="SSF54695">
    <property type="entry name" value="POZ domain"/>
    <property type="match status" value="1"/>
</dbReference>
<organism evidence="3 4">
    <name type="scientific">Frankliniella occidentalis</name>
    <name type="common">Western flower thrips</name>
    <name type="synonym">Euthrips occidentalis</name>
    <dbReference type="NCBI Taxonomy" id="133901"/>
    <lineage>
        <taxon>Eukaryota</taxon>
        <taxon>Metazoa</taxon>
        <taxon>Ecdysozoa</taxon>
        <taxon>Arthropoda</taxon>
        <taxon>Hexapoda</taxon>
        <taxon>Insecta</taxon>
        <taxon>Pterygota</taxon>
        <taxon>Neoptera</taxon>
        <taxon>Paraneoptera</taxon>
        <taxon>Thysanoptera</taxon>
        <taxon>Terebrantia</taxon>
        <taxon>Thripoidea</taxon>
        <taxon>Thripidae</taxon>
        <taxon>Frankliniella</taxon>
    </lineage>
</organism>
<feature type="region of interest" description="Disordered" evidence="1">
    <location>
        <begin position="632"/>
        <end position="655"/>
    </location>
</feature>
<dbReference type="RefSeq" id="XP_026274960.1">
    <property type="nucleotide sequence ID" value="XM_026419175.2"/>
</dbReference>
<dbReference type="PANTHER" id="PTHR21541:SF3">
    <property type="entry name" value="STRUCTURE-SPECIFIC ENDONUCLEASE SUBUNIT SLX4"/>
    <property type="match status" value="1"/>
</dbReference>
<protein>
    <submittedName>
        <fullName evidence="4">Uncharacterized protein LOC113204143 isoform X2</fullName>
    </submittedName>
</protein>
<feature type="compositionally biased region" description="Polar residues" evidence="1">
    <location>
        <begin position="61"/>
        <end position="77"/>
    </location>
</feature>
<dbReference type="InterPro" id="IPR011333">
    <property type="entry name" value="SKP1/BTB/POZ_sf"/>
</dbReference>
<evidence type="ECO:0000259" key="2">
    <source>
        <dbReference type="Pfam" id="PF00651"/>
    </source>
</evidence>
<feature type="compositionally biased region" description="Polar residues" evidence="1">
    <location>
        <begin position="644"/>
        <end position="655"/>
    </location>
</feature>
<feature type="compositionally biased region" description="Polar residues" evidence="1">
    <location>
        <begin position="1002"/>
        <end position="1016"/>
    </location>
</feature>
<gene>
    <name evidence="4" type="primary">LOC113204143</name>
</gene>
<accession>A0A6J1S6V5</accession>
<feature type="compositionally biased region" description="Basic residues" evidence="1">
    <location>
        <begin position="20"/>
        <end position="30"/>
    </location>
</feature>
<dbReference type="Pfam" id="PF00651">
    <property type="entry name" value="BTB"/>
    <property type="match status" value="1"/>
</dbReference>
<feature type="domain" description="BTB" evidence="2">
    <location>
        <begin position="501"/>
        <end position="600"/>
    </location>
</feature>
<dbReference type="AlphaFoldDB" id="A0A6J1S6V5"/>
<evidence type="ECO:0000313" key="4">
    <source>
        <dbReference type="RefSeq" id="XP_026274960.1"/>
    </source>
</evidence>
<dbReference type="InterPro" id="IPR000210">
    <property type="entry name" value="BTB/POZ_dom"/>
</dbReference>